<dbReference type="InterPro" id="IPR006501">
    <property type="entry name" value="Pectinesterase_inhib_dom"/>
</dbReference>
<proteinExistence type="predicted"/>
<dbReference type="Gene3D" id="1.20.140.40">
    <property type="entry name" value="Invertase/pectin methylesterase inhibitor family protein"/>
    <property type="match status" value="1"/>
</dbReference>
<dbReference type="NCBIfam" id="TIGR01614">
    <property type="entry name" value="PME_inhib"/>
    <property type="match status" value="1"/>
</dbReference>
<keyword evidence="5" id="KW-1185">Reference proteome</keyword>
<reference evidence="4" key="1">
    <citation type="submission" date="2021-03" db="EMBL/GenBank/DDBJ databases">
        <authorList>
            <person name="Li Z."/>
            <person name="Yang C."/>
        </authorList>
    </citation>
    <scope>NUCLEOTIDE SEQUENCE</scope>
    <source>
        <strain evidence="4">Dzin_1.0</strain>
        <tissue evidence="4">Leaf</tissue>
    </source>
</reference>
<dbReference type="AlphaFoldDB" id="A0A9D5HG31"/>
<dbReference type="Proteomes" id="UP001085076">
    <property type="component" value="Miscellaneous, Linkage group lg04"/>
</dbReference>
<evidence type="ECO:0000256" key="2">
    <source>
        <dbReference type="SAM" id="SignalP"/>
    </source>
</evidence>
<dbReference type="GO" id="GO:0004857">
    <property type="term" value="F:enzyme inhibitor activity"/>
    <property type="evidence" value="ECO:0007669"/>
    <property type="project" value="InterPro"/>
</dbReference>
<evidence type="ECO:0000313" key="5">
    <source>
        <dbReference type="Proteomes" id="UP001085076"/>
    </source>
</evidence>
<dbReference type="Pfam" id="PF04043">
    <property type="entry name" value="PMEI"/>
    <property type="match status" value="1"/>
</dbReference>
<dbReference type="InterPro" id="IPR051955">
    <property type="entry name" value="PME_Inhibitor"/>
</dbReference>
<reference evidence="4" key="2">
    <citation type="journal article" date="2022" name="Hortic Res">
        <title>The genome of Dioscorea zingiberensis sheds light on the biosynthesis, origin and evolution of the medicinally important diosgenin saponins.</title>
        <authorList>
            <person name="Li Y."/>
            <person name="Tan C."/>
            <person name="Li Z."/>
            <person name="Guo J."/>
            <person name="Li S."/>
            <person name="Chen X."/>
            <person name="Wang C."/>
            <person name="Dai X."/>
            <person name="Yang H."/>
            <person name="Song W."/>
            <person name="Hou L."/>
            <person name="Xu J."/>
            <person name="Tong Z."/>
            <person name="Xu A."/>
            <person name="Yuan X."/>
            <person name="Wang W."/>
            <person name="Yang Q."/>
            <person name="Chen L."/>
            <person name="Sun Z."/>
            <person name="Wang K."/>
            <person name="Pan B."/>
            <person name="Chen J."/>
            <person name="Bao Y."/>
            <person name="Liu F."/>
            <person name="Qi X."/>
            <person name="Gang D.R."/>
            <person name="Wen J."/>
            <person name="Li J."/>
        </authorList>
    </citation>
    <scope>NUCLEOTIDE SEQUENCE</scope>
    <source>
        <strain evidence="4">Dzin_1.0</strain>
    </source>
</reference>
<evidence type="ECO:0000259" key="3">
    <source>
        <dbReference type="SMART" id="SM00856"/>
    </source>
</evidence>
<name>A0A9D5HG31_9LILI</name>
<organism evidence="4 5">
    <name type="scientific">Dioscorea zingiberensis</name>
    <dbReference type="NCBI Taxonomy" id="325984"/>
    <lineage>
        <taxon>Eukaryota</taxon>
        <taxon>Viridiplantae</taxon>
        <taxon>Streptophyta</taxon>
        <taxon>Embryophyta</taxon>
        <taxon>Tracheophyta</taxon>
        <taxon>Spermatophyta</taxon>
        <taxon>Magnoliopsida</taxon>
        <taxon>Liliopsida</taxon>
        <taxon>Dioscoreales</taxon>
        <taxon>Dioscoreaceae</taxon>
        <taxon>Dioscorea</taxon>
    </lineage>
</organism>
<dbReference type="CDD" id="cd15798">
    <property type="entry name" value="PMEI-like_3"/>
    <property type="match status" value="1"/>
</dbReference>
<dbReference type="PANTHER" id="PTHR31080:SF64">
    <property type="entry name" value="PLANT INVERTASE_PECTIN METHYLESTERASE INHIBITOR SUPERFAMILY PROTEIN"/>
    <property type="match status" value="1"/>
</dbReference>
<protein>
    <recommendedName>
        <fullName evidence="3">Pectinesterase inhibitor domain-containing protein</fullName>
    </recommendedName>
</protein>
<dbReference type="OrthoDB" id="1430376at2759"/>
<evidence type="ECO:0000313" key="4">
    <source>
        <dbReference type="EMBL" id="KAJ0974927.1"/>
    </source>
</evidence>
<accession>A0A9D5HG31</accession>
<feature type="signal peptide" evidence="2">
    <location>
        <begin position="1"/>
        <end position="22"/>
    </location>
</feature>
<feature type="chain" id="PRO_5039279977" description="Pectinesterase inhibitor domain-containing protein" evidence="2">
    <location>
        <begin position="23"/>
        <end position="203"/>
    </location>
</feature>
<dbReference type="InterPro" id="IPR035513">
    <property type="entry name" value="Invertase/methylesterase_inhib"/>
</dbReference>
<dbReference type="PANTHER" id="PTHR31080">
    <property type="entry name" value="PECTINESTERASE INHIBITOR-LIKE"/>
    <property type="match status" value="1"/>
</dbReference>
<comment type="caution">
    <text evidence="4">The sequence shown here is derived from an EMBL/GenBank/DDBJ whole genome shotgun (WGS) entry which is preliminary data.</text>
</comment>
<gene>
    <name evidence="4" type="ORF">J5N97_016892</name>
</gene>
<dbReference type="SUPFAM" id="SSF101148">
    <property type="entry name" value="Plant invertase/pectin methylesterase inhibitor"/>
    <property type="match status" value="1"/>
</dbReference>
<sequence>MALKSPQIHILLLFSALTLVAGDAPAAGPIAPGDNSTAFIRSSCGATLYPDLCFSSLVRYAANVRSDPVRLAWLSANVTLGRVRAVSSHVSSLQRASAAVESREAAALRDCAEALDDATDLARNAAAEIGRLAASEASPEVGWWVSNAQTWMSAVITNEDTCTDGFASVGPGPLKADVCRRVRWAKEYSSNSLALVNKLVSSR</sequence>
<evidence type="ECO:0000256" key="1">
    <source>
        <dbReference type="ARBA" id="ARBA00022729"/>
    </source>
</evidence>
<dbReference type="EMBL" id="JAGGNH010000004">
    <property type="protein sequence ID" value="KAJ0974927.1"/>
    <property type="molecule type" value="Genomic_DNA"/>
</dbReference>
<keyword evidence="1 2" id="KW-0732">Signal</keyword>
<dbReference type="SMART" id="SM00856">
    <property type="entry name" value="PMEI"/>
    <property type="match status" value="1"/>
</dbReference>
<feature type="domain" description="Pectinesterase inhibitor" evidence="3">
    <location>
        <begin position="35"/>
        <end position="195"/>
    </location>
</feature>